<accession>A0A1H1E9C5</accession>
<reference evidence="3" key="1">
    <citation type="submission" date="2016-10" db="EMBL/GenBank/DDBJ databases">
        <authorList>
            <person name="Varghese N."/>
            <person name="Submissions S."/>
        </authorList>
    </citation>
    <scope>NUCLEOTIDE SEQUENCE [LARGE SCALE GENOMIC DNA]</scope>
    <source>
        <strain evidence="3">DSM 45459</strain>
    </source>
</reference>
<dbReference type="RefSeq" id="WP_139186549.1">
    <property type="nucleotide sequence ID" value="NZ_FNKO01000002.1"/>
</dbReference>
<protein>
    <submittedName>
        <fullName evidence="2">Uncharacterized protein</fullName>
    </submittedName>
</protein>
<evidence type="ECO:0000313" key="3">
    <source>
        <dbReference type="Proteomes" id="UP000199301"/>
    </source>
</evidence>
<proteinExistence type="predicted"/>
<dbReference type="AlphaFoldDB" id="A0A1H1E9C5"/>
<name>A0A1H1E9C5_9ACTN</name>
<keyword evidence="3" id="KW-1185">Reference proteome</keyword>
<evidence type="ECO:0000313" key="2">
    <source>
        <dbReference type="EMBL" id="SDQ85303.1"/>
    </source>
</evidence>
<dbReference type="Proteomes" id="UP000199301">
    <property type="component" value="Unassembled WGS sequence"/>
</dbReference>
<feature type="compositionally biased region" description="Basic and acidic residues" evidence="1">
    <location>
        <begin position="79"/>
        <end position="88"/>
    </location>
</feature>
<feature type="region of interest" description="Disordered" evidence="1">
    <location>
        <begin position="62"/>
        <end position="96"/>
    </location>
</feature>
<dbReference type="EMBL" id="FNKO01000002">
    <property type="protein sequence ID" value="SDQ85303.1"/>
    <property type="molecule type" value="Genomic_DNA"/>
</dbReference>
<dbReference type="OrthoDB" id="5196016at2"/>
<sequence length="96" mass="9962">MNETRNEAEELTGLAGKLRGATDVLDTGIQPPPAPNAGEATKAVVDAMALLTGAAAESMTEDCQGTREAAAFPAPVDPDEARAHRNEPGEASYRAR</sequence>
<organism evidence="2 3">
    <name type="scientific">Actinopolyspora saharensis</name>
    <dbReference type="NCBI Taxonomy" id="995062"/>
    <lineage>
        <taxon>Bacteria</taxon>
        <taxon>Bacillati</taxon>
        <taxon>Actinomycetota</taxon>
        <taxon>Actinomycetes</taxon>
        <taxon>Actinopolysporales</taxon>
        <taxon>Actinopolysporaceae</taxon>
        <taxon>Actinopolyspora</taxon>
    </lineage>
</organism>
<evidence type="ECO:0000256" key="1">
    <source>
        <dbReference type="SAM" id="MobiDB-lite"/>
    </source>
</evidence>
<gene>
    <name evidence="2" type="ORF">SAMN04489718_2434</name>
</gene>